<keyword evidence="10" id="KW-1185">Reference proteome</keyword>
<feature type="transmembrane region" description="Helical" evidence="7">
    <location>
        <begin position="304"/>
        <end position="327"/>
    </location>
</feature>
<protein>
    <submittedName>
        <fullName evidence="9">ABC transporter permease</fullName>
    </submittedName>
</protein>
<dbReference type="Pfam" id="PF00528">
    <property type="entry name" value="BPD_transp_1"/>
    <property type="match status" value="1"/>
</dbReference>
<dbReference type="PROSITE" id="PS50928">
    <property type="entry name" value="ABC_TM1"/>
    <property type="match status" value="1"/>
</dbReference>
<gene>
    <name evidence="9" type="ORF">CTZ28_34380</name>
</gene>
<organism evidence="9 10">
    <name type="scientific">Streptomyces shenzhenensis</name>
    <dbReference type="NCBI Taxonomy" id="943815"/>
    <lineage>
        <taxon>Bacteria</taxon>
        <taxon>Bacillati</taxon>
        <taxon>Actinomycetota</taxon>
        <taxon>Actinomycetes</taxon>
        <taxon>Kitasatosporales</taxon>
        <taxon>Streptomycetaceae</taxon>
        <taxon>Streptomyces</taxon>
    </lineage>
</organism>
<dbReference type="GO" id="GO:0005886">
    <property type="term" value="C:plasma membrane"/>
    <property type="evidence" value="ECO:0007669"/>
    <property type="project" value="UniProtKB-SubCell"/>
</dbReference>
<keyword evidence="6 7" id="KW-0472">Membrane</keyword>
<evidence type="ECO:0000313" key="9">
    <source>
        <dbReference type="EMBL" id="RMB81546.1"/>
    </source>
</evidence>
<feature type="transmembrane region" description="Helical" evidence="7">
    <location>
        <begin position="104"/>
        <end position="125"/>
    </location>
</feature>
<accession>A0A3M0IHY6</accession>
<feature type="domain" description="ABC transmembrane type-1" evidence="8">
    <location>
        <begin position="98"/>
        <end position="327"/>
    </location>
</feature>
<dbReference type="AlphaFoldDB" id="A0A3M0IHY6"/>
<dbReference type="OrthoDB" id="9778910at2"/>
<comment type="subcellular location">
    <subcellularLocation>
        <location evidence="1 7">Cell membrane</location>
        <topology evidence="1 7">Multi-pass membrane protein</topology>
    </subcellularLocation>
</comment>
<dbReference type="InterPro" id="IPR035906">
    <property type="entry name" value="MetI-like_sf"/>
</dbReference>
<keyword evidence="5 7" id="KW-1133">Transmembrane helix</keyword>
<dbReference type="PANTHER" id="PTHR43163:SF6">
    <property type="entry name" value="DIPEPTIDE TRANSPORT SYSTEM PERMEASE PROTEIN DPPB-RELATED"/>
    <property type="match status" value="1"/>
</dbReference>
<proteinExistence type="inferred from homology"/>
<feature type="transmembrane region" description="Helical" evidence="7">
    <location>
        <begin position="258"/>
        <end position="284"/>
    </location>
</feature>
<dbReference type="GO" id="GO:0055085">
    <property type="term" value="P:transmembrane transport"/>
    <property type="evidence" value="ECO:0007669"/>
    <property type="project" value="InterPro"/>
</dbReference>
<evidence type="ECO:0000256" key="2">
    <source>
        <dbReference type="ARBA" id="ARBA00022448"/>
    </source>
</evidence>
<evidence type="ECO:0000313" key="10">
    <source>
        <dbReference type="Proteomes" id="UP000270471"/>
    </source>
</evidence>
<evidence type="ECO:0000256" key="6">
    <source>
        <dbReference type="ARBA" id="ARBA00023136"/>
    </source>
</evidence>
<comment type="caution">
    <text evidence="9">The sequence shown here is derived from an EMBL/GenBank/DDBJ whole genome shotgun (WGS) entry which is preliminary data.</text>
</comment>
<evidence type="ECO:0000256" key="3">
    <source>
        <dbReference type="ARBA" id="ARBA00022475"/>
    </source>
</evidence>
<evidence type="ECO:0000256" key="5">
    <source>
        <dbReference type="ARBA" id="ARBA00022989"/>
    </source>
</evidence>
<feature type="transmembrane region" description="Helical" evidence="7">
    <location>
        <begin position="137"/>
        <end position="162"/>
    </location>
</feature>
<evidence type="ECO:0000256" key="1">
    <source>
        <dbReference type="ARBA" id="ARBA00004651"/>
    </source>
</evidence>
<dbReference type="InterPro" id="IPR045621">
    <property type="entry name" value="BPD_transp_1_N"/>
</dbReference>
<keyword evidence="4 7" id="KW-0812">Transmembrane</keyword>
<feature type="transmembrane region" description="Helical" evidence="7">
    <location>
        <begin position="200"/>
        <end position="219"/>
    </location>
</feature>
<dbReference type="Pfam" id="PF19300">
    <property type="entry name" value="BPD_transp_1_N"/>
    <property type="match status" value="1"/>
</dbReference>
<dbReference type="Gene3D" id="1.10.3720.10">
    <property type="entry name" value="MetI-like"/>
    <property type="match status" value="1"/>
</dbReference>
<dbReference type="Proteomes" id="UP000270471">
    <property type="component" value="Unassembled WGS sequence"/>
</dbReference>
<evidence type="ECO:0000256" key="4">
    <source>
        <dbReference type="ARBA" id="ARBA00022692"/>
    </source>
</evidence>
<keyword evidence="3" id="KW-1003">Cell membrane</keyword>
<keyword evidence="2 7" id="KW-0813">Transport</keyword>
<dbReference type="EMBL" id="PENI01000030">
    <property type="protein sequence ID" value="RMB81546.1"/>
    <property type="molecule type" value="Genomic_DNA"/>
</dbReference>
<dbReference type="SUPFAM" id="SSF161098">
    <property type="entry name" value="MetI-like"/>
    <property type="match status" value="1"/>
</dbReference>
<dbReference type="PANTHER" id="PTHR43163">
    <property type="entry name" value="DIPEPTIDE TRANSPORT SYSTEM PERMEASE PROTEIN DPPB-RELATED"/>
    <property type="match status" value="1"/>
</dbReference>
<evidence type="ECO:0000259" key="8">
    <source>
        <dbReference type="PROSITE" id="PS50928"/>
    </source>
</evidence>
<comment type="similarity">
    <text evidence="7">Belongs to the binding-protein-dependent transport system permease family.</text>
</comment>
<evidence type="ECO:0000256" key="7">
    <source>
        <dbReference type="RuleBase" id="RU363032"/>
    </source>
</evidence>
<reference evidence="9 10" key="1">
    <citation type="submission" date="2017-11" db="EMBL/GenBank/DDBJ databases">
        <title>Draft genome of actinobacteria isolated from guarana (Paullinia cupana (Mart.) Ducke.</title>
        <authorList>
            <person name="Siqueira K.A."/>
            <person name="Liotti R.G."/>
            <person name="Mendes T.A.O."/>
            <person name="Soares M.A."/>
        </authorList>
    </citation>
    <scope>NUCLEOTIDE SEQUENCE [LARGE SCALE GENOMIC DNA]</scope>
    <source>
        <strain evidence="9 10">193</strain>
    </source>
</reference>
<sequence>MFLRRLAAIPVVLFALASVVFVAIRLLPGSPATSLAAGGNTASAEEFGANEERITKALGLDQPLLTQYGHFLDDLVHLRLGTSFYGSNSVLGLLGDALPATVELTLAAMTVAVLIGVVTGVVAALRKGSWIDTSTRAVATVSFSLPWFALGVLAIVVFGVWLRWLPVLGRLPSSLDYRPTTGFVLLDAILQDRPELLWPWVQHLILPAITLALSMAGFITRIVRASVLEVLGDDFVRTARMKGLGEGAVVRRHVLRNAWLPIVTVLGLQFGSLLGGSVVTETVFSYPGVGRLLVQGVLQRDYPVVQGAALAIALLFTLVNHAVDLLCTVLDPRLRKG</sequence>
<name>A0A3M0IHY6_9ACTN</name>
<dbReference type="InterPro" id="IPR000515">
    <property type="entry name" value="MetI-like"/>
</dbReference>
<dbReference type="CDD" id="cd06261">
    <property type="entry name" value="TM_PBP2"/>
    <property type="match status" value="1"/>
</dbReference>